<comment type="caution">
    <text evidence="1">The sequence shown here is derived from an EMBL/GenBank/DDBJ whole genome shotgun (WGS) entry which is preliminary data.</text>
</comment>
<name>A0AAV7Q8T0_PLEWA</name>
<dbReference type="AlphaFoldDB" id="A0AAV7Q8T0"/>
<protein>
    <submittedName>
        <fullName evidence="1">Uncharacterized protein</fullName>
    </submittedName>
</protein>
<sequence>MIGGWALAGAPLVWGGRAEAAQARSAADSLAGPVAAVRRGEALLGLVPASWLYRGSGLDFGAPAAGCSQLPARGSWEMLLFEAETVQDLGRWAAHGARSAGRSARGRCGWWPGGAVGAVPSLYIVHLGLLEEAAPGWDDWPLGSGGWASHLAAFGAAVGLGGFMTAPVLASRCPYNMVTGPCLVRSISFTWSCRCWCTSFGLAGQRVGLSCIFYLSRVCI</sequence>
<dbReference type="EMBL" id="JANPWB010000010">
    <property type="protein sequence ID" value="KAJ1135640.1"/>
    <property type="molecule type" value="Genomic_DNA"/>
</dbReference>
<organism evidence="1 2">
    <name type="scientific">Pleurodeles waltl</name>
    <name type="common">Iberian ribbed newt</name>
    <dbReference type="NCBI Taxonomy" id="8319"/>
    <lineage>
        <taxon>Eukaryota</taxon>
        <taxon>Metazoa</taxon>
        <taxon>Chordata</taxon>
        <taxon>Craniata</taxon>
        <taxon>Vertebrata</taxon>
        <taxon>Euteleostomi</taxon>
        <taxon>Amphibia</taxon>
        <taxon>Batrachia</taxon>
        <taxon>Caudata</taxon>
        <taxon>Salamandroidea</taxon>
        <taxon>Salamandridae</taxon>
        <taxon>Pleurodelinae</taxon>
        <taxon>Pleurodeles</taxon>
    </lineage>
</organism>
<gene>
    <name evidence="1" type="ORF">NDU88_002078</name>
</gene>
<reference evidence="1" key="1">
    <citation type="journal article" date="2022" name="bioRxiv">
        <title>Sequencing and chromosome-scale assembly of the giantPleurodeles waltlgenome.</title>
        <authorList>
            <person name="Brown T."/>
            <person name="Elewa A."/>
            <person name="Iarovenko S."/>
            <person name="Subramanian E."/>
            <person name="Araus A.J."/>
            <person name="Petzold A."/>
            <person name="Susuki M."/>
            <person name="Suzuki K.-i.T."/>
            <person name="Hayashi T."/>
            <person name="Toyoda A."/>
            <person name="Oliveira C."/>
            <person name="Osipova E."/>
            <person name="Leigh N.D."/>
            <person name="Simon A."/>
            <person name="Yun M.H."/>
        </authorList>
    </citation>
    <scope>NUCLEOTIDE SEQUENCE</scope>
    <source>
        <strain evidence="1">20211129_DDA</strain>
        <tissue evidence="1">Liver</tissue>
    </source>
</reference>
<evidence type="ECO:0000313" key="1">
    <source>
        <dbReference type="EMBL" id="KAJ1135640.1"/>
    </source>
</evidence>
<evidence type="ECO:0000313" key="2">
    <source>
        <dbReference type="Proteomes" id="UP001066276"/>
    </source>
</evidence>
<keyword evidence="2" id="KW-1185">Reference proteome</keyword>
<accession>A0AAV7Q8T0</accession>
<dbReference type="Proteomes" id="UP001066276">
    <property type="component" value="Chromosome 6"/>
</dbReference>
<proteinExistence type="predicted"/>